<name>A0ACC2RRZ3_9FUNG</name>
<proteinExistence type="predicted"/>
<keyword evidence="2" id="KW-1185">Reference proteome</keyword>
<reference evidence="1" key="1">
    <citation type="submission" date="2022-04" db="EMBL/GenBank/DDBJ databases">
        <title>Genome of the entomopathogenic fungus Entomophthora muscae.</title>
        <authorList>
            <person name="Elya C."/>
            <person name="Lovett B.R."/>
            <person name="Lee E."/>
            <person name="Macias A.M."/>
            <person name="Hajek A.E."/>
            <person name="De Bivort B.L."/>
            <person name="Kasson M.T."/>
            <person name="De Fine Licht H.H."/>
            <person name="Stajich J.E."/>
        </authorList>
    </citation>
    <scope>NUCLEOTIDE SEQUENCE</scope>
    <source>
        <strain evidence="1">Berkeley</strain>
    </source>
</reference>
<organism evidence="1 2">
    <name type="scientific">Entomophthora muscae</name>
    <dbReference type="NCBI Taxonomy" id="34485"/>
    <lineage>
        <taxon>Eukaryota</taxon>
        <taxon>Fungi</taxon>
        <taxon>Fungi incertae sedis</taxon>
        <taxon>Zoopagomycota</taxon>
        <taxon>Entomophthoromycotina</taxon>
        <taxon>Entomophthoromycetes</taxon>
        <taxon>Entomophthorales</taxon>
        <taxon>Entomophthoraceae</taxon>
        <taxon>Entomophthora</taxon>
    </lineage>
</organism>
<evidence type="ECO:0000313" key="1">
    <source>
        <dbReference type="EMBL" id="KAJ9052848.1"/>
    </source>
</evidence>
<gene>
    <name evidence="1" type="ORF">DSO57_1029999</name>
</gene>
<dbReference type="EMBL" id="QTSX02006592">
    <property type="protein sequence ID" value="KAJ9052848.1"/>
    <property type="molecule type" value="Genomic_DNA"/>
</dbReference>
<evidence type="ECO:0000313" key="2">
    <source>
        <dbReference type="Proteomes" id="UP001165960"/>
    </source>
</evidence>
<dbReference type="Proteomes" id="UP001165960">
    <property type="component" value="Unassembled WGS sequence"/>
</dbReference>
<accession>A0ACC2RRZ3</accession>
<protein>
    <submittedName>
        <fullName evidence="1">Uncharacterized protein</fullName>
    </submittedName>
</protein>
<sequence>MAQFAYNNAPLLTQHLPILCKLWLGSPIKVELVSLQAAFLKKIHKEVKEPLTHTTITYKAYANMKRREGPVYEISGHVQVSKQQAQPASKVPNKQVCDPQSDYPAT</sequence>
<comment type="caution">
    <text evidence="1">The sequence shown here is derived from an EMBL/GenBank/DDBJ whole genome shotgun (WGS) entry which is preliminary data.</text>
</comment>